<evidence type="ECO:0000259" key="14">
    <source>
        <dbReference type="SMART" id="SM00965"/>
    </source>
</evidence>
<dbReference type="Pfam" id="PF00593">
    <property type="entry name" value="TonB_dep_Rec_b-barrel"/>
    <property type="match status" value="1"/>
</dbReference>
<keyword evidence="4 12" id="KW-1134">Transmembrane beta strand</keyword>
<evidence type="ECO:0000256" key="8">
    <source>
        <dbReference type="ARBA" id="ARBA00023077"/>
    </source>
</evidence>
<dbReference type="RefSeq" id="WP_182807197.1">
    <property type="nucleotide sequence ID" value="NZ_JACJFM010000002.1"/>
</dbReference>
<comment type="subcellular location">
    <subcellularLocation>
        <location evidence="1 12">Cell outer membrane</location>
        <topology evidence="1 12">Multi-pass membrane protein</topology>
    </subcellularLocation>
</comment>
<dbReference type="Gene3D" id="2.40.170.20">
    <property type="entry name" value="TonB-dependent receptor, beta-barrel domain"/>
    <property type="match status" value="1"/>
</dbReference>
<dbReference type="Pfam" id="PF07715">
    <property type="entry name" value="Plug"/>
    <property type="match status" value="1"/>
</dbReference>
<evidence type="ECO:0000256" key="4">
    <source>
        <dbReference type="ARBA" id="ARBA00022452"/>
    </source>
</evidence>
<dbReference type="InterPro" id="IPR011662">
    <property type="entry name" value="Secretin/TonB_short_N"/>
</dbReference>
<keyword evidence="8 13" id="KW-0798">TonB box</keyword>
<dbReference type="Gene3D" id="3.55.50.30">
    <property type="match status" value="1"/>
</dbReference>
<dbReference type="PANTHER" id="PTHR30442:SF0">
    <property type="entry name" value="FE(3+) DICITRATE TRANSPORT PROTEIN FECA"/>
    <property type="match status" value="1"/>
</dbReference>
<dbReference type="Pfam" id="PF07660">
    <property type="entry name" value="STN"/>
    <property type="match status" value="1"/>
</dbReference>
<evidence type="ECO:0000256" key="5">
    <source>
        <dbReference type="ARBA" id="ARBA00022496"/>
    </source>
</evidence>
<dbReference type="Gene3D" id="2.170.130.10">
    <property type="entry name" value="TonB-dependent receptor, plug domain"/>
    <property type="match status" value="1"/>
</dbReference>
<dbReference type="InterPro" id="IPR012910">
    <property type="entry name" value="Plug_dom"/>
</dbReference>
<keyword evidence="16" id="KW-1185">Reference proteome</keyword>
<keyword evidence="9 12" id="KW-0472">Membrane</keyword>
<dbReference type="Proteomes" id="UP000565262">
    <property type="component" value="Unassembled WGS sequence"/>
</dbReference>
<keyword evidence="7" id="KW-0408">Iron</keyword>
<dbReference type="NCBIfam" id="TIGR01783">
    <property type="entry name" value="TonB-siderophor"/>
    <property type="match status" value="1"/>
</dbReference>
<dbReference type="SUPFAM" id="SSF56935">
    <property type="entry name" value="Porins"/>
    <property type="match status" value="1"/>
</dbReference>
<keyword evidence="6 12" id="KW-0812">Transmembrane</keyword>
<keyword evidence="3 12" id="KW-0813">Transport</keyword>
<keyword evidence="5" id="KW-0410">Iron transport</keyword>
<evidence type="ECO:0000256" key="11">
    <source>
        <dbReference type="ARBA" id="ARBA00023237"/>
    </source>
</evidence>
<dbReference type="PANTHER" id="PTHR30442">
    <property type="entry name" value="IRON III DICITRATE TRANSPORT PROTEIN FECA"/>
    <property type="match status" value="1"/>
</dbReference>
<keyword evidence="10 15" id="KW-0675">Receptor</keyword>
<dbReference type="InterPro" id="IPR000531">
    <property type="entry name" value="Beta-barrel_TonB"/>
</dbReference>
<dbReference type="GO" id="GO:0038023">
    <property type="term" value="F:signaling receptor activity"/>
    <property type="evidence" value="ECO:0007669"/>
    <property type="project" value="InterPro"/>
</dbReference>
<sequence length="810" mass="90056">MPVPQFNTLQSAIRQHHQHNYRKSIATGLVISALTAGQLTTAYAGQTPSVLQQTQSWNIPVQALERSVTDLAEQAGLHILLQPGQLKGIDGQAVKGNMNTAQALQVLLKESGLSYKISSGNRLTLVQADPVSSSHPELQDDLIIVGNWLNNADSTTLQTFPGARHQLSREEMEKSGVSSLTEAFRKIPGVQVRVPAESYGANHALSIGVRGLKSRFSEKSTILLDGMPLSFAPYGQPQLSIAPVGLGNLAAIDVVKGGSSVRYGPQNVGGIINFVTPGITEETTSRIRLRAESAVDDGKQNLLGQMNALFSGKVNEDTGLALIYSGSHGSGFRENTDEDIDDLILKGETWLSDSEVLDGHLRFFNAETDIPGGLNEQEYAQNPWQSRYDYNHFKGDRTEGRVRYTNEISDSQEFEVQAFAANTYRLYGLQFNPDSRQRYDEWAREYDVYGVEPRYSQLFSAGNTEHEVSIGYRFVKEEADLTRHRWNNFAEGTAPKSIEGVLRSRDEAGTTAHAAFIDDRISVGQWQITPGVRLENVEVYRHSKVKKNNANDFRNEESYTEVLPSLSASYLLSPEMTLFSNFSTSFGTLQHLQLSDSTDNNLEPEIARTFELGSRYNKDNLSAEITLFNINFDNKLQWDDNLGHHVNKGETRHYGIEMGASYDFTGTGFSVYGNMAYTQAEFREGDLKGNELPYYSNWTGNLGMEYQSGRWTWNLDSYSQSSQFADNENTRDLTVNNSTYYRGKLPGFSIWNTRVSYQMTEGRNASSIAFGVKNLFNKDYYTLSGPDQPYGAGISAGAPATAYMEVDVAF</sequence>
<evidence type="ECO:0000256" key="13">
    <source>
        <dbReference type="RuleBase" id="RU003357"/>
    </source>
</evidence>
<dbReference type="GO" id="GO:0015343">
    <property type="term" value="F:siderophore-iron transmembrane transporter activity"/>
    <property type="evidence" value="ECO:0007669"/>
    <property type="project" value="InterPro"/>
</dbReference>
<evidence type="ECO:0000256" key="7">
    <source>
        <dbReference type="ARBA" id="ARBA00023004"/>
    </source>
</evidence>
<evidence type="ECO:0000256" key="6">
    <source>
        <dbReference type="ARBA" id="ARBA00022692"/>
    </source>
</evidence>
<evidence type="ECO:0000313" key="15">
    <source>
        <dbReference type="EMBL" id="MBB1485415.1"/>
    </source>
</evidence>
<accession>A0A839IJQ9</accession>
<dbReference type="GO" id="GO:0015891">
    <property type="term" value="P:siderophore transport"/>
    <property type="evidence" value="ECO:0007669"/>
    <property type="project" value="InterPro"/>
</dbReference>
<organism evidence="15 16">
    <name type="scientific">Oceanospirillum sediminis</name>
    <dbReference type="NCBI Taxonomy" id="2760088"/>
    <lineage>
        <taxon>Bacteria</taxon>
        <taxon>Pseudomonadati</taxon>
        <taxon>Pseudomonadota</taxon>
        <taxon>Gammaproteobacteria</taxon>
        <taxon>Oceanospirillales</taxon>
        <taxon>Oceanospirillaceae</taxon>
        <taxon>Oceanospirillum</taxon>
    </lineage>
</organism>
<dbReference type="CDD" id="cd01347">
    <property type="entry name" value="ligand_gated_channel"/>
    <property type="match status" value="1"/>
</dbReference>
<name>A0A839IJQ9_9GAMM</name>
<dbReference type="PROSITE" id="PS52016">
    <property type="entry name" value="TONB_DEPENDENT_REC_3"/>
    <property type="match status" value="1"/>
</dbReference>
<gene>
    <name evidence="15" type="ORF">H4O21_02175</name>
</gene>
<evidence type="ECO:0000256" key="3">
    <source>
        <dbReference type="ARBA" id="ARBA00022448"/>
    </source>
</evidence>
<dbReference type="EMBL" id="JACJFM010000002">
    <property type="protein sequence ID" value="MBB1485415.1"/>
    <property type="molecule type" value="Genomic_DNA"/>
</dbReference>
<evidence type="ECO:0000256" key="12">
    <source>
        <dbReference type="PROSITE-ProRule" id="PRU01360"/>
    </source>
</evidence>
<comment type="caution">
    <text evidence="15">The sequence shown here is derived from an EMBL/GenBank/DDBJ whole genome shotgun (WGS) entry which is preliminary data.</text>
</comment>
<comment type="similarity">
    <text evidence="2 12 13">Belongs to the TonB-dependent receptor family.</text>
</comment>
<dbReference type="InterPro" id="IPR039426">
    <property type="entry name" value="TonB-dep_rcpt-like"/>
</dbReference>
<dbReference type="SMART" id="SM00965">
    <property type="entry name" value="STN"/>
    <property type="match status" value="1"/>
</dbReference>
<evidence type="ECO:0000256" key="10">
    <source>
        <dbReference type="ARBA" id="ARBA00023170"/>
    </source>
</evidence>
<feature type="domain" description="Secretin/TonB short N-terminal" evidence="14">
    <location>
        <begin position="77"/>
        <end position="128"/>
    </location>
</feature>
<evidence type="ECO:0000313" key="16">
    <source>
        <dbReference type="Proteomes" id="UP000565262"/>
    </source>
</evidence>
<dbReference type="InterPro" id="IPR010105">
    <property type="entry name" value="TonB_sidphr_rcpt"/>
</dbReference>
<dbReference type="InterPro" id="IPR036942">
    <property type="entry name" value="Beta-barrel_TonB_sf"/>
</dbReference>
<proteinExistence type="inferred from homology"/>
<dbReference type="InterPro" id="IPR037066">
    <property type="entry name" value="Plug_dom_sf"/>
</dbReference>
<reference evidence="15 16" key="1">
    <citation type="submission" date="2020-08" db="EMBL/GenBank/DDBJ databases">
        <title>Oceanospirillum sp. nov. isolated from marine sediment.</title>
        <authorList>
            <person name="Ji X."/>
        </authorList>
    </citation>
    <scope>NUCLEOTIDE SEQUENCE [LARGE SCALE GENOMIC DNA]</scope>
    <source>
        <strain evidence="15 16">D5</strain>
    </source>
</reference>
<keyword evidence="5" id="KW-0406">Ion transport</keyword>
<dbReference type="GO" id="GO:0009279">
    <property type="term" value="C:cell outer membrane"/>
    <property type="evidence" value="ECO:0007669"/>
    <property type="project" value="UniProtKB-SubCell"/>
</dbReference>
<evidence type="ECO:0000256" key="9">
    <source>
        <dbReference type="ARBA" id="ARBA00023136"/>
    </source>
</evidence>
<evidence type="ECO:0000256" key="1">
    <source>
        <dbReference type="ARBA" id="ARBA00004571"/>
    </source>
</evidence>
<protein>
    <submittedName>
        <fullName evidence="15">TonB-dependent siderophore receptor</fullName>
    </submittedName>
</protein>
<dbReference type="AlphaFoldDB" id="A0A839IJQ9"/>
<keyword evidence="11 12" id="KW-0998">Cell outer membrane</keyword>
<evidence type="ECO:0000256" key="2">
    <source>
        <dbReference type="ARBA" id="ARBA00009810"/>
    </source>
</evidence>